<feature type="region of interest" description="Disordered" evidence="2">
    <location>
        <begin position="94"/>
        <end position="127"/>
    </location>
</feature>
<dbReference type="InterPro" id="IPR036338">
    <property type="entry name" value="Aha1"/>
</dbReference>
<dbReference type="SUPFAM" id="SSF103111">
    <property type="entry name" value="Activator of Hsp90 ATPase, Aha1"/>
    <property type="match status" value="1"/>
</dbReference>
<dbReference type="Pfam" id="PF09229">
    <property type="entry name" value="Aha1_N"/>
    <property type="match status" value="1"/>
</dbReference>
<sequence length="127" mass="14791">MVGRRKNRWNKREQLALGEKNATPWSENRLKELLIGKTWKVSLSPSSLSNFPRSRESHRNNRKAKLIFLFEWTLEIKLLLLDENEADEVDINVDMKTKGPDTDDIDSFSTGKGWHSFENRQESTSLS</sequence>
<dbReference type="AlphaFoldDB" id="A0A915ER52"/>
<evidence type="ECO:0000256" key="2">
    <source>
        <dbReference type="SAM" id="MobiDB-lite"/>
    </source>
</evidence>
<dbReference type="WBParaSite" id="jg8058">
    <property type="protein sequence ID" value="jg8058"/>
    <property type="gene ID" value="jg8058"/>
</dbReference>
<comment type="similarity">
    <text evidence="1">Belongs to the AHA1 family.</text>
</comment>
<evidence type="ECO:0000313" key="5">
    <source>
        <dbReference type="WBParaSite" id="jg8058"/>
    </source>
</evidence>
<dbReference type="InterPro" id="IPR015310">
    <property type="entry name" value="AHSA1-like_N"/>
</dbReference>
<dbReference type="Proteomes" id="UP000887574">
    <property type="component" value="Unplaced"/>
</dbReference>
<accession>A0A915ER52</accession>
<evidence type="ECO:0000259" key="3">
    <source>
        <dbReference type="SMART" id="SM01000"/>
    </source>
</evidence>
<protein>
    <submittedName>
        <fullName evidence="5">Activator of Hsp90 ATPase AHSA1-like N-terminal domain-containing protein</fullName>
    </submittedName>
</protein>
<evidence type="ECO:0000256" key="1">
    <source>
        <dbReference type="ARBA" id="ARBA00006817"/>
    </source>
</evidence>
<dbReference type="GO" id="GO:0001671">
    <property type="term" value="F:ATPase activator activity"/>
    <property type="evidence" value="ECO:0007669"/>
    <property type="project" value="InterPro"/>
</dbReference>
<dbReference type="Gene3D" id="3.15.10.20">
    <property type="entry name" value="Activator of Hsp90 ATPase Aha1, N-terminal domain"/>
    <property type="match status" value="1"/>
</dbReference>
<feature type="domain" description="Activator of Hsp90 ATPase AHSA1-like N-terminal" evidence="3">
    <location>
        <begin position="19"/>
        <end position="112"/>
    </location>
</feature>
<evidence type="ECO:0000313" key="4">
    <source>
        <dbReference type="Proteomes" id="UP000887574"/>
    </source>
</evidence>
<reference evidence="5" key="1">
    <citation type="submission" date="2022-11" db="UniProtKB">
        <authorList>
            <consortium name="WormBaseParasite"/>
        </authorList>
    </citation>
    <scope>IDENTIFICATION</scope>
</reference>
<name>A0A915ER52_9BILA</name>
<dbReference type="GO" id="GO:0051087">
    <property type="term" value="F:protein-folding chaperone binding"/>
    <property type="evidence" value="ECO:0007669"/>
    <property type="project" value="InterPro"/>
</dbReference>
<proteinExistence type="inferred from homology"/>
<keyword evidence="4" id="KW-1185">Reference proteome</keyword>
<organism evidence="4 5">
    <name type="scientific">Ditylenchus dipsaci</name>
    <dbReference type="NCBI Taxonomy" id="166011"/>
    <lineage>
        <taxon>Eukaryota</taxon>
        <taxon>Metazoa</taxon>
        <taxon>Ecdysozoa</taxon>
        <taxon>Nematoda</taxon>
        <taxon>Chromadorea</taxon>
        <taxon>Rhabditida</taxon>
        <taxon>Tylenchina</taxon>
        <taxon>Tylenchomorpha</taxon>
        <taxon>Sphaerularioidea</taxon>
        <taxon>Anguinidae</taxon>
        <taxon>Anguininae</taxon>
        <taxon>Ditylenchus</taxon>
    </lineage>
</organism>
<dbReference type="SMART" id="SM01000">
    <property type="entry name" value="Aha1_N"/>
    <property type="match status" value="1"/>
</dbReference>